<accession>A0A8H6KGD3</accession>
<feature type="chain" id="PRO_5034410322" evidence="1">
    <location>
        <begin position="21"/>
        <end position="217"/>
    </location>
</feature>
<dbReference type="AlphaFoldDB" id="A0A8H6KGD3"/>
<keyword evidence="1" id="KW-0732">Signal</keyword>
<evidence type="ECO:0000313" key="2">
    <source>
        <dbReference type="EMBL" id="KAF6830586.1"/>
    </source>
</evidence>
<protein>
    <submittedName>
        <fullName evidence="2">Uncharacterized protein</fullName>
    </submittedName>
</protein>
<dbReference type="Proteomes" id="UP000654918">
    <property type="component" value="Unassembled WGS sequence"/>
</dbReference>
<feature type="signal peptide" evidence="1">
    <location>
        <begin position="1"/>
        <end position="20"/>
    </location>
</feature>
<name>A0A8H6KGD3_9PEZI</name>
<organism evidence="2 3">
    <name type="scientific">Colletotrichum plurivorum</name>
    <dbReference type="NCBI Taxonomy" id="2175906"/>
    <lineage>
        <taxon>Eukaryota</taxon>
        <taxon>Fungi</taxon>
        <taxon>Dikarya</taxon>
        <taxon>Ascomycota</taxon>
        <taxon>Pezizomycotina</taxon>
        <taxon>Sordariomycetes</taxon>
        <taxon>Hypocreomycetidae</taxon>
        <taxon>Glomerellales</taxon>
        <taxon>Glomerellaceae</taxon>
        <taxon>Colletotrichum</taxon>
        <taxon>Colletotrichum orchidearum species complex</taxon>
    </lineage>
</organism>
<evidence type="ECO:0000313" key="3">
    <source>
        <dbReference type="Proteomes" id="UP000654918"/>
    </source>
</evidence>
<dbReference type="PANTHER" id="PTHR35605">
    <property type="entry name" value="ECP2 EFFECTOR PROTEIN DOMAIN-CONTAINING PROTEIN-RELATED"/>
    <property type="match status" value="1"/>
</dbReference>
<comment type="caution">
    <text evidence="2">The sequence shown here is derived from an EMBL/GenBank/DDBJ whole genome shotgun (WGS) entry which is preliminary data.</text>
</comment>
<dbReference type="EMBL" id="WIGO01000092">
    <property type="protein sequence ID" value="KAF6830586.1"/>
    <property type="molecule type" value="Genomic_DNA"/>
</dbReference>
<evidence type="ECO:0000256" key="1">
    <source>
        <dbReference type="SAM" id="SignalP"/>
    </source>
</evidence>
<proteinExistence type="predicted"/>
<sequence length="217" mass="24234">MRSGYLHVVALLSLKGLVSSTPAAHRDATPHASLVPRSPFPNRNVFVPQWEVQAHPDSEKIRLNGTVEEVLKQLRSINPDYDSHFGLDEDDEEAETGLQERQIPGTGTNVLFETVICDNFEKTEQKRINEGVKYLRRIKGRPELSAGPQECGRVSCAYNAAIWWCNDTPHQVVLGSFGVIADGTFAITQKCTKQQYKVSGLAIHEDNWSVGIRYDPC</sequence>
<dbReference type="PANTHER" id="PTHR35605:SF1">
    <property type="entry name" value="ECP2 EFFECTOR PROTEIN DOMAIN-CONTAINING PROTEIN-RELATED"/>
    <property type="match status" value="1"/>
</dbReference>
<reference evidence="2" key="1">
    <citation type="journal article" date="2020" name="Phytopathology">
        <title>Genome Sequence Resources of Colletotrichum truncatum, C. plurivorum, C. musicola, and C. sojae: Four Species Pathogenic to Soybean (Glycine max).</title>
        <authorList>
            <person name="Rogerio F."/>
            <person name="Boufleur T.R."/>
            <person name="Ciampi-Guillardi M."/>
            <person name="Sukno S.A."/>
            <person name="Thon M.R."/>
            <person name="Massola Junior N.S."/>
            <person name="Baroncelli R."/>
        </authorList>
    </citation>
    <scope>NUCLEOTIDE SEQUENCE</scope>
    <source>
        <strain evidence="2">LFN00145</strain>
    </source>
</reference>
<keyword evidence="3" id="KW-1185">Reference proteome</keyword>
<gene>
    <name evidence="2" type="ORF">CPLU01_07276</name>
</gene>